<reference evidence="2" key="1">
    <citation type="submission" date="2022-11" db="UniProtKB">
        <authorList>
            <consortium name="WormBaseParasite"/>
        </authorList>
    </citation>
    <scope>IDENTIFICATION</scope>
</reference>
<proteinExistence type="predicted"/>
<dbReference type="WBParaSite" id="JU765_v2.g12518.t1">
    <property type="protein sequence ID" value="JU765_v2.g12518.t1"/>
    <property type="gene ID" value="JU765_v2.g12518"/>
</dbReference>
<dbReference type="Proteomes" id="UP000887576">
    <property type="component" value="Unplaced"/>
</dbReference>
<evidence type="ECO:0000313" key="1">
    <source>
        <dbReference type="Proteomes" id="UP000887576"/>
    </source>
</evidence>
<sequence length="184" mass="21313">MTLGIGKDVSAEMAFKKAYPRTEFFGVDLDEEISGKMFREQLGGKFIRGLVGLNHGNYLASVVDYDGKEGYTDHNLTHYSFKEILEMFEIKQPIDLLLMDIEGDEFPLIPAIMKKSNDYPIICQIDTEFHDIEKYNMTDITNIMSELTKTGKYLYAHQSSWTTFYRSFLINVVDPYCLKKFYGF</sequence>
<name>A0AC34Q360_9BILA</name>
<accession>A0AC34Q360</accession>
<organism evidence="1 2">
    <name type="scientific">Panagrolaimus sp. JU765</name>
    <dbReference type="NCBI Taxonomy" id="591449"/>
    <lineage>
        <taxon>Eukaryota</taxon>
        <taxon>Metazoa</taxon>
        <taxon>Ecdysozoa</taxon>
        <taxon>Nematoda</taxon>
        <taxon>Chromadorea</taxon>
        <taxon>Rhabditida</taxon>
        <taxon>Tylenchina</taxon>
        <taxon>Panagrolaimomorpha</taxon>
        <taxon>Panagrolaimoidea</taxon>
        <taxon>Panagrolaimidae</taxon>
        <taxon>Panagrolaimus</taxon>
    </lineage>
</organism>
<protein>
    <submittedName>
        <fullName evidence="2">Methyltransferase FkbM domain-containing protein</fullName>
    </submittedName>
</protein>
<evidence type="ECO:0000313" key="2">
    <source>
        <dbReference type="WBParaSite" id="JU765_v2.g12518.t1"/>
    </source>
</evidence>